<name>A0A061RYI7_9CHLO</name>
<reference evidence="2" key="1">
    <citation type="submission" date="2014-05" db="EMBL/GenBank/DDBJ databases">
        <title>The transcriptome of the halophilic microalga Tetraselmis sp. GSL018 isolated from the Great Salt Lake, Utah.</title>
        <authorList>
            <person name="Jinkerson R.E."/>
            <person name="D'Adamo S."/>
            <person name="Posewitz M.C."/>
        </authorList>
    </citation>
    <scope>NUCLEOTIDE SEQUENCE</scope>
    <source>
        <strain evidence="2">GSL018</strain>
    </source>
</reference>
<dbReference type="AlphaFoldDB" id="A0A061RYI7"/>
<gene>
    <name evidence="2" type="ORF">TSPGSL018_18662</name>
</gene>
<feature type="region of interest" description="Disordered" evidence="1">
    <location>
        <begin position="1"/>
        <end position="21"/>
    </location>
</feature>
<evidence type="ECO:0000256" key="1">
    <source>
        <dbReference type="SAM" id="MobiDB-lite"/>
    </source>
</evidence>
<sequence>MNEDMELPCTSANSRLSDQGSTCHKDSRASLSDCATSALLHFDTRGGDLHTSRKFVRDDLGENYVTPVESRRSYSVCQFGQPRNEQHYTKECLQHKRKACSLLNSYRSPTHLKRFCTQTPFSRSPSEISDEEASVIAAIALKNSGNDPGAAVHLLHRMSGSF</sequence>
<feature type="compositionally biased region" description="Polar residues" evidence="1">
    <location>
        <begin position="10"/>
        <end position="21"/>
    </location>
</feature>
<accession>A0A061RYI7</accession>
<protein>
    <submittedName>
        <fullName evidence="2">Uncharacterized protein</fullName>
    </submittedName>
</protein>
<proteinExistence type="predicted"/>
<evidence type="ECO:0000313" key="2">
    <source>
        <dbReference type="EMBL" id="JAC77028.1"/>
    </source>
</evidence>
<dbReference type="EMBL" id="GBEZ01008517">
    <property type="protein sequence ID" value="JAC77028.1"/>
    <property type="molecule type" value="Transcribed_RNA"/>
</dbReference>
<organism evidence="2">
    <name type="scientific">Tetraselmis sp. GSL018</name>
    <dbReference type="NCBI Taxonomy" id="582737"/>
    <lineage>
        <taxon>Eukaryota</taxon>
        <taxon>Viridiplantae</taxon>
        <taxon>Chlorophyta</taxon>
        <taxon>core chlorophytes</taxon>
        <taxon>Chlorodendrophyceae</taxon>
        <taxon>Chlorodendrales</taxon>
        <taxon>Chlorodendraceae</taxon>
        <taxon>Tetraselmis</taxon>
    </lineage>
</organism>